<dbReference type="EMBL" id="BAAAEI010000006">
    <property type="protein sequence ID" value="GAA0352247.1"/>
    <property type="molecule type" value="Genomic_DNA"/>
</dbReference>
<sequence>MIDETGKLKDHYKEMDYAAEYSANLPVILKHLNVSLAFTSYQAGRLMLVRSDGHKLDINFKRFSRPMGIAVTEDSLTLGIFTQILRFQREDGLLEKIKLPLERIEDDITAPKVNSDNDNEGLNESLEQYGLVAPSSVLAESEEDQERLERQFKRWQEYQESLFQPADPRVDACFITRSSHYSGMINIHDIDWGDDGLWAVNSSFSCLCTLEPDSSFIPRWKPPFISALVPEDRCHLNGMALKNGQPGYVTTFSKDDQPTNWRKSAGKFEGTLIDVQGNQILLENLSMPHSPRWYREKVYFCNSGLGAICCYDPATGVLDTIAQVPGFTRGVAFYGPLMFVGLSKIRTSDVTSPAPLREMYQKTYSGIWIFNLEDHSQVGQIRFSGNVDQIYDVAILPGCSFPELIEPSHPRMRNHFCFPQL</sequence>
<dbReference type="Proteomes" id="UP001501757">
    <property type="component" value="Unassembled WGS sequence"/>
</dbReference>
<reference evidence="3" key="1">
    <citation type="journal article" date="2019" name="Int. J. Syst. Evol. Microbiol.">
        <title>The Global Catalogue of Microorganisms (GCM) 10K type strain sequencing project: providing services to taxonomists for standard genome sequencing and annotation.</title>
        <authorList>
            <consortium name="The Broad Institute Genomics Platform"/>
            <consortium name="The Broad Institute Genome Sequencing Center for Infectious Disease"/>
            <person name="Wu L."/>
            <person name="Ma J."/>
        </authorList>
    </citation>
    <scope>NUCLEOTIDE SEQUENCE [LARGE SCALE GENOMIC DNA]</scope>
    <source>
        <strain evidence="3">JCM 13378</strain>
    </source>
</reference>
<feature type="domain" description="Conserved hypothetical protein CHP03032" evidence="1">
    <location>
        <begin position="163"/>
        <end position="404"/>
    </location>
</feature>
<gene>
    <name evidence="2" type="ORF">GCM10009092_15800</name>
</gene>
<protein>
    <recommendedName>
        <fullName evidence="1">Conserved hypothetical protein CHP03032 domain-containing protein</fullName>
    </recommendedName>
</protein>
<organism evidence="2 3">
    <name type="scientific">Bowmanella denitrificans</name>
    <dbReference type="NCBI Taxonomy" id="366582"/>
    <lineage>
        <taxon>Bacteria</taxon>
        <taxon>Pseudomonadati</taxon>
        <taxon>Pseudomonadota</taxon>
        <taxon>Gammaproteobacteria</taxon>
        <taxon>Alteromonadales</taxon>
        <taxon>Alteromonadaceae</taxon>
        <taxon>Bowmanella</taxon>
    </lineage>
</organism>
<dbReference type="InterPro" id="IPR017481">
    <property type="entry name" value="CHP03032"/>
</dbReference>
<dbReference type="RefSeq" id="WP_343843839.1">
    <property type="nucleotide sequence ID" value="NZ_BAAAEI010000006.1"/>
</dbReference>
<evidence type="ECO:0000259" key="1">
    <source>
        <dbReference type="Pfam" id="PF16261"/>
    </source>
</evidence>
<proteinExistence type="predicted"/>
<accession>A0ABP3GTV2</accession>
<name>A0ABP3GTV2_9ALTE</name>
<evidence type="ECO:0000313" key="2">
    <source>
        <dbReference type="EMBL" id="GAA0352247.1"/>
    </source>
</evidence>
<keyword evidence="3" id="KW-1185">Reference proteome</keyword>
<dbReference type="SUPFAM" id="SSF63825">
    <property type="entry name" value="YWTD domain"/>
    <property type="match status" value="1"/>
</dbReference>
<dbReference type="NCBIfam" id="TIGR03032">
    <property type="entry name" value="TIGR03032 family protein"/>
    <property type="match status" value="1"/>
</dbReference>
<feature type="domain" description="Conserved hypothetical protein CHP03032" evidence="1">
    <location>
        <begin position="24"/>
        <end position="96"/>
    </location>
</feature>
<comment type="caution">
    <text evidence="2">The sequence shown here is derived from an EMBL/GenBank/DDBJ whole genome shotgun (WGS) entry which is preliminary data.</text>
</comment>
<evidence type="ECO:0000313" key="3">
    <source>
        <dbReference type="Proteomes" id="UP001501757"/>
    </source>
</evidence>
<dbReference type="Pfam" id="PF16261">
    <property type="entry name" value="DUF4915"/>
    <property type="match status" value="2"/>
</dbReference>